<proteinExistence type="predicted"/>
<dbReference type="AlphaFoldDB" id="A0AA47GD04"/>
<organism evidence="2 3">
    <name type="scientific">Aerococcus urinaeequi</name>
    <dbReference type="NCBI Taxonomy" id="51665"/>
    <lineage>
        <taxon>Bacteria</taxon>
        <taxon>Bacillati</taxon>
        <taxon>Bacillota</taxon>
        <taxon>Bacilli</taxon>
        <taxon>Lactobacillales</taxon>
        <taxon>Aerococcaceae</taxon>
        <taxon>Aerococcus</taxon>
    </lineage>
</organism>
<protein>
    <submittedName>
        <fullName evidence="2">Fic family protein</fullName>
    </submittedName>
</protein>
<dbReference type="PROSITE" id="PS51459">
    <property type="entry name" value="FIDO"/>
    <property type="match status" value="1"/>
</dbReference>
<evidence type="ECO:0000259" key="1">
    <source>
        <dbReference type="PROSITE" id="PS51459"/>
    </source>
</evidence>
<evidence type="ECO:0000313" key="3">
    <source>
        <dbReference type="Proteomes" id="UP001164714"/>
    </source>
</evidence>
<evidence type="ECO:0000313" key="2">
    <source>
        <dbReference type="EMBL" id="WAT25460.1"/>
    </source>
</evidence>
<gene>
    <name evidence="2" type="ORF">OZ415_01885</name>
</gene>
<dbReference type="Proteomes" id="UP001164714">
    <property type="component" value="Chromosome"/>
</dbReference>
<dbReference type="SUPFAM" id="SSF140931">
    <property type="entry name" value="Fic-like"/>
    <property type="match status" value="1"/>
</dbReference>
<dbReference type="InterPro" id="IPR003812">
    <property type="entry name" value="Fido"/>
</dbReference>
<sequence length="87" mass="10070">MSVEDMTPLFSDLVARLWLIHPFREGNTRTVMRFAGLFANAKGILLNSKLLRDHANYVRNSLVLYCVDEAPEKEHFLQIMTDVINDF</sequence>
<dbReference type="EMBL" id="CP114063">
    <property type="protein sequence ID" value="WAT25460.1"/>
    <property type="molecule type" value="Genomic_DNA"/>
</dbReference>
<dbReference type="Gene3D" id="1.10.3290.10">
    <property type="entry name" value="Fido-like domain"/>
    <property type="match status" value="1"/>
</dbReference>
<name>A0AA47GD04_9LACT</name>
<dbReference type="InterPro" id="IPR036597">
    <property type="entry name" value="Fido-like_dom_sf"/>
</dbReference>
<feature type="domain" description="Fido" evidence="1">
    <location>
        <begin position="1"/>
        <end position="82"/>
    </location>
</feature>
<reference evidence="2" key="1">
    <citation type="submission" date="2022-12" db="EMBL/GenBank/DDBJ databases">
        <title>Whole genome sequence analysis of a duck derived balloon bacteium Aerococcus urinaeequi henan2020.</title>
        <authorList>
            <person name="Zhang H."/>
            <person name="Qiao H.X."/>
            <person name="Bian C.Z."/>
            <person name="Shu J.C."/>
        </authorList>
    </citation>
    <scope>NUCLEOTIDE SEQUENCE</scope>
    <source>
        <strain evidence="2">2020-HN-1</strain>
    </source>
</reference>
<accession>A0AA47GD04</accession>